<organism evidence="2 3">
    <name type="scientific">Sphingomonas agrestis</name>
    <dbReference type="NCBI Taxonomy" id="3080540"/>
    <lineage>
        <taxon>Bacteria</taxon>
        <taxon>Pseudomonadati</taxon>
        <taxon>Pseudomonadota</taxon>
        <taxon>Alphaproteobacteria</taxon>
        <taxon>Sphingomonadales</taxon>
        <taxon>Sphingomonadaceae</taxon>
        <taxon>Sphingomonas</taxon>
    </lineage>
</organism>
<feature type="transmembrane region" description="Helical" evidence="1">
    <location>
        <begin position="108"/>
        <end position="127"/>
    </location>
</feature>
<feature type="transmembrane region" description="Helical" evidence="1">
    <location>
        <begin position="82"/>
        <end position="102"/>
    </location>
</feature>
<protein>
    <recommendedName>
        <fullName evidence="4">Rod shape-determining protein MreD</fullName>
    </recommendedName>
</protein>
<evidence type="ECO:0008006" key="4">
    <source>
        <dbReference type="Google" id="ProtNLM"/>
    </source>
</evidence>
<feature type="transmembrane region" description="Helical" evidence="1">
    <location>
        <begin position="34"/>
        <end position="51"/>
    </location>
</feature>
<evidence type="ECO:0000256" key="1">
    <source>
        <dbReference type="SAM" id="Phobius"/>
    </source>
</evidence>
<evidence type="ECO:0000313" key="3">
    <source>
        <dbReference type="Proteomes" id="UP001273531"/>
    </source>
</evidence>
<feature type="transmembrane region" description="Helical" evidence="1">
    <location>
        <begin position="57"/>
        <end position="75"/>
    </location>
</feature>
<dbReference type="Proteomes" id="UP001273531">
    <property type="component" value="Unassembled WGS sequence"/>
</dbReference>
<sequence length="145" mass="16464">MAFYLFLAFALLVGIALGFAWWKGGMPERIASGMFLIAWLVSMATDSPYAIRYHEVQLNYLLIDFTLLVGLLLLTRATRRRWTVLAASLQSLIVLAHLARAISPHQWALVYMIMTTIWPYLQLLVLIGGTVTHWRRTAVLESARS</sequence>
<keyword evidence="1" id="KW-0472">Membrane</keyword>
<proteinExistence type="predicted"/>
<name>A0ABU3Y475_9SPHN</name>
<keyword evidence="1" id="KW-0812">Transmembrane</keyword>
<dbReference type="EMBL" id="JAWJEJ010000001">
    <property type="protein sequence ID" value="MDV3456023.1"/>
    <property type="molecule type" value="Genomic_DNA"/>
</dbReference>
<keyword evidence="1" id="KW-1133">Transmembrane helix</keyword>
<evidence type="ECO:0000313" key="2">
    <source>
        <dbReference type="EMBL" id="MDV3456023.1"/>
    </source>
</evidence>
<comment type="caution">
    <text evidence="2">The sequence shown here is derived from an EMBL/GenBank/DDBJ whole genome shotgun (WGS) entry which is preliminary data.</text>
</comment>
<reference evidence="2 3" key="1">
    <citation type="submission" date="2023-10" db="EMBL/GenBank/DDBJ databases">
        <title>Sphingomonas sp. HF-S4 16S ribosomal RNA gene Genome sequencing and assembly.</title>
        <authorList>
            <person name="Lee H."/>
        </authorList>
    </citation>
    <scope>NUCLEOTIDE SEQUENCE [LARGE SCALE GENOMIC DNA]</scope>
    <source>
        <strain evidence="2 3">HF-S4</strain>
    </source>
</reference>
<gene>
    <name evidence="2" type="ORF">RZN05_03445</name>
</gene>
<feature type="transmembrane region" description="Helical" evidence="1">
    <location>
        <begin position="6"/>
        <end position="22"/>
    </location>
</feature>
<accession>A0ABU3Y475</accession>
<dbReference type="RefSeq" id="WP_317225224.1">
    <property type="nucleotide sequence ID" value="NZ_JAWJEJ010000001.1"/>
</dbReference>
<keyword evidence="3" id="KW-1185">Reference proteome</keyword>